<keyword evidence="1" id="KW-0812">Transmembrane</keyword>
<proteinExistence type="predicted"/>
<dbReference type="EMBL" id="CZAU01000010">
    <property type="protein sequence ID" value="CUP37895.1"/>
    <property type="molecule type" value="Genomic_DNA"/>
</dbReference>
<evidence type="ECO:0000313" key="4">
    <source>
        <dbReference type="Proteomes" id="UP000008960"/>
    </source>
</evidence>
<dbReference type="Pfam" id="PF09512">
    <property type="entry name" value="ThiW"/>
    <property type="match status" value="1"/>
</dbReference>
<dbReference type="EMBL" id="FP929061">
    <property type="protein sequence ID" value="CBL37363.1"/>
    <property type="molecule type" value="Genomic_DNA"/>
</dbReference>
<dbReference type="Proteomes" id="UP000095564">
    <property type="component" value="Unassembled WGS sequence"/>
</dbReference>
<evidence type="ECO:0000256" key="1">
    <source>
        <dbReference type="SAM" id="Phobius"/>
    </source>
</evidence>
<feature type="transmembrane region" description="Helical" evidence="1">
    <location>
        <begin position="94"/>
        <end position="113"/>
    </location>
</feature>
<reference evidence="3 5" key="3">
    <citation type="submission" date="2015-09" db="EMBL/GenBank/DDBJ databases">
        <authorList>
            <consortium name="Pathogen Informatics"/>
        </authorList>
    </citation>
    <scope>NUCLEOTIDE SEQUENCE [LARGE SCALE GENOMIC DNA]</scope>
    <source>
        <strain evidence="3 5">2789STDY5834908</strain>
    </source>
</reference>
<dbReference type="OrthoDB" id="5516776at2"/>
<dbReference type="PATRIC" id="fig|245018.3.peg.64"/>
<dbReference type="RefSeq" id="WP_008392770.1">
    <property type="nucleotide sequence ID" value="NC_021016.1"/>
</dbReference>
<dbReference type="NCBIfam" id="TIGR02359">
    <property type="entry name" value="thiW"/>
    <property type="match status" value="1"/>
</dbReference>
<reference evidence="2 4" key="2">
    <citation type="submission" date="2010-03" db="EMBL/GenBank/DDBJ databases">
        <authorList>
            <person name="Pajon A."/>
        </authorList>
    </citation>
    <scope>NUCLEOTIDE SEQUENCE [LARGE SCALE GENOMIC DNA]</scope>
    <source>
        <strain evidence="2 4">SSC/2</strain>
    </source>
</reference>
<dbReference type="AlphaFoldDB" id="D4MXL8"/>
<reference evidence="2 4" key="1">
    <citation type="submission" date="2010-03" db="EMBL/GenBank/DDBJ databases">
        <title>The genome sequence of Clostridiales sp. SSC/2.</title>
        <authorList>
            <consortium name="metaHIT consortium -- http://www.metahit.eu/"/>
            <person name="Pajon A."/>
            <person name="Turner K."/>
            <person name="Parkhill J."/>
            <person name="Duncan S."/>
            <person name="Flint H."/>
        </authorList>
    </citation>
    <scope>NUCLEOTIDE SEQUENCE [LARGE SCALE GENOMIC DNA]</scope>
    <source>
        <strain evidence="2 4">SSC/2</strain>
    </source>
</reference>
<dbReference type="STRING" id="649756.ERS852387_01270"/>
<feature type="transmembrane region" description="Helical" evidence="1">
    <location>
        <begin position="68"/>
        <end position="88"/>
    </location>
</feature>
<sequence length="165" mass="17386">MKLKKLTISAMLVAVAVILSSFSIPIGPSRCFPIQHLCNVLAAVFLGPVYGVSMAFCTALIRNLLGTGSLLAFPGSMVGAFVSAMIFKYTRSKIGAYLGEVIGTGILGGMLCYPIASMMMGQKAALFTFVGPFLASTLCGTVIAAVIITALYKSKAVRLIEEYID</sequence>
<dbReference type="Gene3D" id="1.10.1760.20">
    <property type="match status" value="1"/>
</dbReference>
<dbReference type="PIRSF" id="PIRSF024534">
    <property type="entry name" value="ThiW"/>
    <property type="match status" value="1"/>
</dbReference>
<name>D4MXL8_ANAHA</name>
<feature type="transmembrane region" description="Helical" evidence="1">
    <location>
        <begin position="41"/>
        <end position="61"/>
    </location>
</feature>
<dbReference type="InterPro" id="IPR012652">
    <property type="entry name" value="ThiW"/>
</dbReference>
<dbReference type="KEGG" id="bprl:CL2_02710"/>
<gene>
    <name evidence="2" type="ORF">CL2_02710</name>
    <name evidence="3" type="ORF">ERS852520_01208</name>
</gene>
<dbReference type="Proteomes" id="UP000008960">
    <property type="component" value="Chromosome"/>
</dbReference>
<keyword evidence="1" id="KW-0472">Membrane</keyword>
<evidence type="ECO:0000313" key="2">
    <source>
        <dbReference type="EMBL" id="CBL37363.1"/>
    </source>
</evidence>
<protein>
    <submittedName>
        <fullName evidence="3">Predicted membrane protein</fullName>
    </submittedName>
    <submittedName>
        <fullName evidence="2">ThiW protein</fullName>
    </submittedName>
</protein>
<accession>D4MXL8</accession>
<feature type="transmembrane region" description="Helical" evidence="1">
    <location>
        <begin position="125"/>
        <end position="152"/>
    </location>
</feature>
<evidence type="ECO:0000313" key="3">
    <source>
        <dbReference type="EMBL" id="CUP37895.1"/>
    </source>
</evidence>
<keyword evidence="1" id="KW-1133">Transmembrane helix</keyword>
<organism evidence="2 4">
    <name type="scientific">Anaerostipes hadrus</name>
    <dbReference type="NCBI Taxonomy" id="649756"/>
    <lineage>
        <taxon>Bacteria</taxon>
        <taxon>Bacillati</taxon>
        <taxon>Bacillota</taxon>
        <taxon>Clostridia</taxon>
        <taxon>Lachnospirales</taxon>
        <taxon>Lachnospiraceae</taxon>
        <taxon>Anaerostipes</taxon>
    </lineage>
</organism>
<evidence type="ECO:0000313" key="5">
    <source>
        <dbReference type="Proteomes" id="UP000095564"/>
    </source>
</evidence>